<evidence type="ECO:0000313" key="2">
    <source>
        <dbReference type="Proteomes" id="UP000799439"/>
    </source>
</evidence>
<proteinExistence type="predicted"/>
<dbReference type="Proteomes" id="UP000799439">
    <property type="component" value="Unassembled WGS sequence"/>
</dbReference>
<name>A0A9P4MHK6_9PEZI</name>
<dbReference type="AlphaFoldDB" id="A0A9P4MHK6"/>
<accession>A0A9P4MHK6</accession>
<organism evidence="1 2">
    <name type="scientific">Myriangium duriaei CBS 260.36</name>
    <dbReference type="NCBI Taxonomy" id="1168546"/>
    <lineage>
        <taxon>Eukaryota</taxon>
        <taxon>Fungi</taxon>
        <taxon>Dikarya</taxon>
        <taxon>Ascomycota</taxon>
        <taxon>Pezizomycotina</taxon>
        <taxon>Dothideomycetes</taxon>
        <taxon>Dothideomycetidae</taxon>
        <taxon>Myriangiales</taxon>
        <taxon>Myriangiaceae</taxon>
        <taxon>Myriangium</taxon>
    </lineage>
</organism>
<gene>
    <name evidence="1" type="ORF">K461DRAFT_312723</name>
</gene>
<protein>
    <submittedName>
        <fullName evidence="1">Uncharacterized protein</fullName>
    </submittedName>
</protein>
<keyword evidence="2" id="KW-1185">Reference proteome</keyword>
<dbReference type="EMBL" id="ML996085">
    <property type="protein sequence ID" value="KAF2153312.1"/>
    <property type="molecule type" value="Genomic_DNA"/>
</dbReference>
<evidence type="ECO:0000313" key="1">
    <source>
        <dbReference type="EMBL" id="KAF2153312.1"/>
    </source>
</evidence>
<reference evidence="1" key="1">
    <citation type="journal article" date="2020" name="Stud. Mycol.">
        <title>101 Dothideomycetes genomes: a test case for predicting lifestyles and emergence of pathogens.</title>
        <authorList>
            <person name="Haridas S."/>
            <person name="Albert R."/>
            <person name="Binder M."/>
            <person name="Bloem J."/>
            <person name="Labutti K."/>
            <person name="Salamov A."/>
            <person name="Andreopoulos B."/>
            <person name="Baker S."/>
            <person name="Barry K."/>
            <person name="Bills G."/>
            <person name="Bluhm B."/>
            <person name="Cannon C."/>
            <person name="Castanera R."/>
            <person name="Culley D."/>
            <person name="Daum C."/>
            <person name="Ezra D."/>
            <person name="Gonzalez J."/>
            <person name="Henrissat B."/>
            <person name="Kuo A."/>
            <person name="Liang C."/>
            <person name="Lipzen A."/>
            <person name="Lutzoni F."/>
            <person name="Magnuson J."/>
            <person name="Mondo S."/>
            <person name="Nolan M."/>
            <person name="Ohm R."/>
            <person name="Pangilinan J."/>
            <person name="Park H.-J."/>
            <person name="Ramirez L."/>
            <person name="Alfaro M."/>
            <person name="Sun H."/>
            <person name="Tritt A."/>
            <person name="Yoshinaga Y."/>
            <person name="Zwiers L.-H."/>
            <person name="Turgeon B."/>
            <person name="Goodwin S."/>
            <person name="Spatafora J."/>
            <person name="Crous P."/>
            <person name="Grigoriev I."/>
        </authorList>
    </citation>
    <scope>NUCLEOTIDE SEQUENCE</scope>
    <source>
        <strain evidence="1">CBS 260.36</strain>
    </source>
</reference>
<comment type="caution">
    <text evidence="1">The sequence shown here is derived from an EMBL/GenBank/DDBJ whole genome shotgun (WGS) entry which is preliminary data.</text>
</comment>
<sequence length="145" mass="16023">MPSLKDLLVPQVFRSVTVAKTVNGHLEKDLIELYGYAKRLGSPFDERHRALVNSFPGCPNKVKDGNGFKKASLEWGRRLFDLTQYMITHLRITAGDNSAGDDDAVPGLAAVTTDAALNAVGMLGDDIKSWVESLERICPKHERTR</sequence>